<reference evidence="2" key="1">
    <citation type="submission" date="2023-01" db="EMBL/GenBank/DDBJ databases">
        <authorList>
            <person name="Piombo E."/>
        </authorList>
    </citation>
    <scope>NUCLEOTIDE SEQUENCE</scope>
</reference>
<proteinExistence type="predicted"/>
<protein>
    <submittedName>
        <fullName evidence="2">Uncharacterized protein</fullName>
    </submittedName>
</protein>
<feature type="chain" id="PRO_5041437026" evidence="1">
    <location>
        <begin position="17"/>
        <end position="181"/>
    </location>
</feature>
<name>A0AA35QFZ4_9HYPO</name>
<gene>
    <name evidence="2" type="ORF">CCHLO57077_00006636</name>
</gene>
<accession>A0AA35QFZ4</accession>
<organism evidence="2 3">
    <name type="scientific">Clonostachys chloroleuca</name>
    <dbReference type="NCBI Taxonomy" id="1926264"/>
    <lineage>
        <taxon>Eukaryota</taxon>
        <taxon>Fungi</taxon>
        <taxon>Dikarya</taxon>
        <taxon>Ascomycota</taxon>
        <taxon>Pezizomycotina</taxon>
        <taxon>Sordariomycetes</taxon>
        <taxon>Hypocreomycetidae</taxon>
        <taxon>Hypocreales</taxon>
        <taxon>Bionectriaceae</taxon>
        <taxon>Clonostachys</taxon>
    </lineage>
</organism>
<evidence type="ECO:0000256" key="1">
    <source>
        <dbReference type="SAM" id="SignalP"/>
    </source>
</evidence>
<keyword evidence="1" id="KW-0732">Signal</keyword>
<dbReference type="Proteomes" id="UP001160390">
    <property type="component" value="Unassembled WGS sequence"/>
</dbReference>
<sequence length="181" mass="19808">MLSLIIIFFFSSLALAADYGVDELTTASQANVQSCVASVVSQIRPPEPANTPFNQWATSTFSMPACTITAPATYSEDFMSYDKALSTWLSTVQSVADKINTNCGYDTLSYSFANYCSTSRTILFTRAQTTGTTTSWETITMTLPPYQTHDMIYIGAAGRRNDISHLLPVVVLTTTIMALFL</sequence>
<comment type="caution">
    <text evidence="2">The sequence shown here is derived from an EMBL/GenBank/DDBJ whole genome shotgun (WGS) entry which is preliminary data.</text>
</comment>
<keyword evidence="3" id="KW-1185">Reference proteome</keyword>
<feature type="signal peptide" evidence="1">
    <location>
        <begin position="1"/>
        <end position="16"/>
    </location>
</feature>
<evidence type="ECO:0000313" key="3">
    <source>
        <dbReference type="Proteomes" id="UP001160390"/>
    </source>
</evidence>
<dbReference type="EMBL" id="CABFNP030001360">
    <property type="protein sequence ID" value="CAI6101388.1"/>
    <property type="molecule type" value="Genomic_DNA"/>
</dbReference>
<evidence type="ECO:0000313" key="2">
    <source>
        <dbReference type="EMBL" id="CAI6101388.1"/>
    </source>
</evidence>
<dbReference type="AlphaFoldDB" id="A0AA35QFZ4"/>